<dbReference type="Gene3D" id="2.60.40.420">
    <property type="entry name" value="Cupredoxins - blue copper proteins"/>
    <property type="match status" value="3"/>
</dbReference>
<protein>
    <submittedName>
        <fullName evidence="9">Multicopper oxidase domain-containing protein</fullName>
    </submittedName>
</protein>
<evidence type="ECO:0000313" key="10">
    <source>
        <dbReference type="Proteomes" id="UP001302222"/>
    </source>
</evidence>
<dbReference type="InterPro" id="IPR001117">
    <property type="entry name" value="Cu-oxidase_2nd"/>
</dbReference>
<gene>
    <name evidence="9" type="ORF">VB798_08550</name>
</gene>
<feature type="compositionally biased region" description="Basic and acidic residues" evidence="4">
    <location>
        <begin position="22"/>
        <end position="37"/>
    </location>
</feature>
<dbReference type="InterPro" id="IPR045087">
    <property type="entry name" value="Cu-oxidase_fam"/>
</dbReference>
<dbReference type="InterPro" id="IPR034279">
    <property type="entry name" value="CuRO_3_CopA"/>
</dbReference>
<dbReference type="Proteomes" id="UP001302222">
    <property type="component" value="Unassembled WGS sequence"/>
</dbReference>
<dbReference type="Pfam" id="PF07732">
    <property type="entry name" value="Cu-oxidase_3"/>
    <property type="match status" value="1"/>
</dbReference>
<dbReference type="InterPro" id="IPR011706">
    <property type="entry name" value="Cu-oxidase_C"/>
</dbReference>
<name>A0ABU5SHD7_9BACT</name>
<dbReference type="CDD" id="cd13896">
    <property type="entry name" value="CuRO_3_CopA"/>
    <property type="match status" value="1"/>
</dbReference>
<evidence type="ECO:0000259" key="7">
    <source>
        <dbReference type="Pfam" id="PF07731"/>
    </source>
</evidence>
<evidence type="ECO:0000256" key="5">
    <source>
        <dbReference type="SAM" id="SignalP"/>
    </source>
</evidence>
<dbReference type="EMBL" id="JAYGIM010000006">
    <property type="protein sequence ID" value="MEA5426617.1"/>
    <property type="molecule type" value="Genomic_DNA"/>
</dbReference>
<evidence type="ECO:0000259" key="8">
    <source>
        <dbReference type="Pfam" id="PF07732"/>
    </source>
</evidence>
<dbReference type="Pfam" id="PF00394">
    <property type="entry name" value="Cu-oxidase"/>
    <property type="match status" value="1"/>
</dbReference>
<feature type="signal peptide" evidence="5">
    <location>
        <begin position="1"/>
        <end position="20"/>
    </location>
</feature>
<evidence type="ECO:0000313" key="9">
    <source>
        <dbReference type="EMBL" id="MEA5426617.1"/>
    </source>
</evidence>
<evidence type="ECO:0000256" key="1">
    <source>
        <dbReference type="ARBA" id="ARBA00022723"/>
    </source>
</evidence>
<evidence type="ECO:0000256" key="3">
    <source>
        <dbReference type="ARBA" id="ARBA00023008"/>
    </source>
</evidence>
<keyword evidence="5" id="KW-0732">Signal</keyword>
<dbReference type="InterPro" id="IPR002355">
    <property type="entry name" value="Cu_oxidase_Cu_BS"/>
</dbReference>
<evidence type="ECO:0000256" key="4">
    <source>
        <dbReference type="SAM" id="MobiDB-lite"/>
    </source>
</evidence>
<feature type="domain" description="Plastocyanin-like" evidence="8">
    <location>
        <begin position="90"/>
        <end position="202"/>
    </location>
</feature>
<keyword evidence="10" id="KW-1185">Reference proteome</keyword>
<dbReference type="InterPro" id="IPR011707">
    <property type="entry name" value="Cu-oxidase-like_N"/>
</dbReference>
<feature type="region of interest" description="Disordered" evidence="4">
    <location>
        <begin position="22"/>
        <end position="49"/>
    </location>
</feature>
<reference evidence="9 10" key="1">
    <citation type="submission" date="2023-12" db="EMBL/GenBank/DDBJ databases">
        <title>Novel species of the genus Arcicella isolated from rivers.</title>
        <authorList>
            <person name="Lu H."/>
        </authorList>
    </citation>
    <scope>NUCLEOTIDE SEQUENCE [LARGE SCALE GENOMIC DNA]</scope>
    <source>
        <strain evidence="9 10">DC25W</strain>
    </source>
</reference>
<keyword evidence="2" id="KW-0560">Oxidoreductase</keyword>
<dbReference type="PANTHER" id="PTHR11709:SF394">
    <property type="entry name" value="FI03373P-RELATED"/>
    <property type="match status" value="1"/>
</dbReference>
<accession>A0ABU5SHD7</accession>
<proteinExistence type="predicted"/>
<comment type="caution">
    <text evidence="9">The sequence shown here is derived from an EMBL/GenBank/DDBJ whole genome shotgun (WGS) entry which is preliminary data.</text>
</comment>
<dbReference type="CDD" id="cd13874">
    <property type="entry name" value="CuRO_2_CopA"/>
    <property type="match status" value="1"/>
</dbReference>
<sequence>MNIIKYLLFAFTIISFSVKAQHEGHSMPSKKTERKIDSSQTDHSNMNHTRHEMDGMHMATSKQNTLPLSRIVAQQLVKPTGKRVEYDLIVEEKAVNFSGKTIMAVTLNQGIPGPVFHFTEGDTAVIKVHNHLKTETSIHWHGILLPNREDGVSYLNTPPILAGETHTFTFPVVQSGTYWYHSHTDFQEQRGVFGSIVIQPKKPKYKVDKDIVLVLSDWTDENPNNVLRNLKRKNEWYAIRKNNIQSLDRIIAHKALGSYLKQSFTRMPPMDISDVAYDRFLINGKDSSETIVLKAGEKVRLRVINAGASSYFHVMFAGGNMQLVAADGVDVQPVMVNHRLMGMAETYDFILTIPDNGAYEFRATAQDNSGYASVFLGKGNLVYAPTIPKPDLYGMTKAMAKMNMKNIGEMDINSHEMKNEHEGHNISEMEMSMMSLGLDSLNQSDYGILKSTEAIIFDKNRPVREIPLRLTGDMRRYIWGFNGKPMSIEDNIMIKRGEVVRFKLINTTMMFHPIHLHGHFFRVLNGQNEYSPLKHTVSLAPMETLVIEFLADDEKDWMFHCHLLYHMDSGMARVVSYGDDQPDTNMASMHHKHLKTMDDNKFFFWGKTEIGITNNYLKLNISNNKNAIIIGGDANWKGDYEFDIDYERYISQYFRVFTGLDAGNELFLRRTNTEISNDQKIIRPVMGIRYLLPFLLDSEIKLDAKGNVRFQLSGEQRLTRRLGLEMEGQWLINGYTRLHIGLDYVLNKNIALFSNYDSRYKTFGGGLSVNF</sequence>
<dbReference type="InterPro" id="IPR034282">
    <property type="entry name" value="CuRO_2_CopA"/>
</dbReference>
<evidence type="ECO:0000256" key="2">
    <source>
        <dbReference type="ARBA" id="ARBA00023002"/>
    </source>
</evidence>
<keyword evidence="1" id="KW-0479">Metal-binding</keyword>
<evidence type="ECO:0000259" key="6">
    <source>
        <dbReference type="Pfam" id="PF00394"/>
    </source>
</evidence>
<feature type="domain" description="Plastocyanin-like" evidence="6">
    <location>
        <begin position="210"/>
        <end position="367"/>
    </location>
</feature>
<dbReference type="SUPFAM" id="SSF49503">
    <property type="entry name" value="Cupredoxins"/>
    <property type="match status" value="3"/>
</dbReference>
<organism evidence="9 10">
    <name type="scientific">Arcicella lustrica</name>
    <dbReference type="NCBI Taxonomy" id="2984196"/>
    <lineage>
        <taxon>Bacteria</taxon>
        <taxon>Pseudomonadati</taxon>
        <taxon>Bacteroidota</taxon>
        <taxon>Cytophagia</taxon>
        <taxon>Cytophagales</taxon>
        <taxon>Flectobacillaceae</taxon>
        <taxon>Arcicella</taxon>
    </lineage>
</organism>
<feature type="compositionally biased region" description="Polar residues" evidence="4">
    <location>
        <begin position="38"/>
        <end position="47"/>
    </location>
</feature>
<dbReference type="Pfam" id="PF07731">
    <property type="entry name" value="Cu-oxidase_2"/>
    <property type="match status" value="1"/>
</dbReference>
<dbReference type="PANTHER" id="PTHR11709">
    <property type="entry name" value="MULTI-COPPER OXIDASE"/>
    <property type="match status" value="1"/>
</dbReference>
<feature type="domain" description="Plastocyanin-like" evidence="7">
    <location>
        <begin position="465"/>
        <end position="578"/>
    </location>
</feature>
<feature type="chain" id="PRO_5046119082" evidence="5">
    <location>
        <begin position="21"/>
        <end position="771"/>
    </location>
</feature>
<dbReference type="PROSITE" id="PS00080">
    <property type="entry name" value="MULTICOPPER_OXIDASE2"/>
    <property type="match status" value="1"/>
</dbReference>
<dbReference type="InterPro" id="IPR008972">
    <property type="entry name" value="Cupredoxin"/>
</dbReference>
<dbReference type="RefSeq" id="WP_323257941.1">
    <property type="nucleotide sequence ID" value="NZ_JAYGIM010000006.1"/>
</dbReference>
<keyword evidence="3" id="KW-0186">Copper</keyword>